<evidence type="ECO:0000256" key="4">
    <source>
        <dbReference type="ARBA" id="ARBA00023004"/>
    </source>
</evidence>
<evidence type="ECO:0000256" key="2">
    <source>
        <dbReference type="ARBA" id="ARBA00022723"/>
    </source>
</evidence>
<dbReference type="GO" id="GO:0016114">
    <property type="term" value="P:terpenoid biosynthetic process"/>
    <property type="evidence" value="ECO:0007669"/>
    <property type="project" value="InterPro"/>
</dbReference>
<keyword evidence="3 7" id="KW-0560">Oxidoreductase</keyword>
<accession>D1BA60</accession>
<keyword evidence="2 7" id="KW-0479">Metal-binding</keyword>
<organism evidence="10 11">
    <name type="scientific">Thermanaerovibrio acidaminovorans (strain ATCC 49978 / DSM 6589 / Su883)</name>
    <name type="common">Selenomonas acidaminovorans</name>
    <dbReference type="NCBI Taxonomy" id="525903"/>
    <lineage>
        <taxon>Bacteria</taxon>
        <taxon>Thermotogati</taxon>
        <taxon>Synergistota</taxon>
        <taxon>Synergistia</taxon>
        <taxon>Synergistales</taxon>
        <taxon>Synergistaceae</taxon>
        <taxon>Thermanaerovibrio</taxon>
    </lineage>
</organism>
<dbReference type="SUPFAM" id="SSF56014">
    <property type="entry name" value="Nitrite and sulphite reductase 4Fe-4S domain-like"/>
    <property type="match status" value="1"/>
</dbReference>
<evidence type="ECO:0000259" key="8">
    <source>
        <dbReference type="Pfam" id="PF04551"/>
    </source>
</evidence>
<dbReference type="RefSeq" id="WP_012869678.1">
    <property type="nucleotide sequence ID" value="NC_013522.1"/>
</dbReference>
<feature type="domain" description="IspG TIM-barrel" evidence="8">
    <location>
        <begin position="7"/>
        <end position="243"/>
    </location>
</feature>
<dbReference type="EnsemblBacteria" id="ACZ19163">
    <property type="protein sequence ID" value="ACZ19163"/>
    <property type="gene ID" value="Taci_0931"/>
</dbReference>
<evidence type="ECO:0000259" key="9">
    <source>
        <dbReference type="Pfam" id="PF26540"/>
    </source>
</evidence>
<gene>
    <name evidence="7" type="primary">ispG</name>
    <name evidence="10" type="ordered locus">Taci_0931</name>
</gene>
<dbReference type="NCBIfam" id="TIGR00612">
    <property type="entry name" value="ispG_gcpE"/>
    <property type="match status" value="1"/>
</dbReference>
<proteinExistence type="inferred from homology"/>
<dbReference type="GO" id="GO:0046872">
    <property type="term" value="F:metal ion binding"/>
    <property type="evidence" value="ECO:0007669"/>
    <property type="project" value="UniProtKB-KW"/>
</dbReference>
<dbReference type="GO" id="GO:0046429">
    <property type="term" value="F:4-hydroxy-3-methylbut-2-en-1-yl diphosphate synthase activity (ferredoxin)"/>
    <property type="evidence" value="ECO:0007669"/>
    <property type="project" value="UniProtKB-UniRule"/>
</dbReference>
<evidence type="ECO:0000256" key="7">
    <source>
        <dbReference type="HAMAP-Rule" id="MF_00159"/>
    </source>
</evidence>
<feature type="binding site" evidence="7">
    <location>
        <position position="262"/>
    </location>
    <ligand>
        <name>[4Fe-4S] cluster</name>
        <dbReference type="ChEBI" id="CHEBI:49883"/>
    </ligand>
</feature>
<comment type="pathway">
    <text evidence="7">Isoprenoid biosynthesis; isopentenyl diphosphate biosynthesis via DXP pathway; isopentenyl diphosphate from 1-deoxy-D-xylulose 5-phosphate: step 5/6.</text>
</comment>
<dbReference type="Pfam" id="PF26540">
    <property type="entry name" value="GcpE_C"/>
    <property type="match status" value="1"/>
</dbReference>
<dbReference type="Gene3D" id="3.20.20.20">
    <property type="entry name" value="Dihydropteroate synthase-like"/>
    <property type="match status" value="1"/>
</dbReference>
<keyword evidence="11" id="KW-1185">Reference proteome</keyword>
<keyword evidence="4 7" id="KW-0408">Iron</keyword>
<comment type="catalytic activity">
    <reaction evidence="7">
        <text>(2E)-4-hydroxy-3-methylbut-2-enyl diphosphate + oxidized [flavodoxin] + H2O + 2 H(+) = 2-C-methyl-D-erythritol 2,4-cyclic diphosphate + reduced [flavodoxin]</text>
        <dbReference type="Rhea" id="RHEA:43604"/>
        <dbReference type="Rhea" id="RHEA-COMP:10622"/>
        <dbReference type="Rhea" id="RHEA-COMP:10623"/>
        <dbReference type="ChEBI" id="CHEBI:15377"/>
        <dbReference type="ChEBI" id="CHEBI:15378"/>
        <dbReference type="ChEBI" id="CHEBI:57618"/>
        <dbReference type="ChEBI" id="CHEBI:58210"/>
        <dbReference type="ChEBI" id="CHEBI:58483"/>
        <dbReference type="ChEBI" id="CHEBI:128753"/>
        <dbReference type="EC" id="1.17.7.3"/>
    </reaction>
</comment>
<evidence type="ECO:0000256" key="6">
    <source>
        <dbReference type="ARBA" id="ARBA00023229"/>
    </source>
</evidence>
<dbReference type="PANTHER" id="PTHR30454">
    <property type="entry name" value="4-HYDROXY-3-METHYLBUT-2-EN-1-YL DIPHOSPHATE SYNTHASE"/>
    <property type="match status" value="1"/>
</dbReference>
<reference evidence="10 11" key="1">
    <citation type="journal article" date="2009" name="Stand. Genomic Sci.">
        <title>Complete genome sequence of Thermanaerovibrio acidaminovorans type strain (Su883).</title>
        <authorList>
            <person name="Chovatia M."/>
            <person name="Sikorski J."/>
            <person name="Schroder M."/>
            <person name="Lapidus A."/>
            <person name="Nolan M."/>
            <person name="Tice H."/>
            <person name="Glavina Del Rio T."/>
            <person name="Copeland A."/>
            <person name="Cheng J.F."/>
            <person name="Lucas S."/>
            <person name="Chen F."/>
            <person name="Bruce D."/>
            <person name="Goodwin L."/>
            <person name="Pitluck S."/>
            <person name="Ivanova N."/>
            <person name="Mavromatis K."/>
            <person name="Ovchinnikova G."/>
            <person name="Pati A."/>
            <person name="Chen A."/>
            <person name="Palaniappan K."/>
            <person name="Land M."/>
            <person name="Hauser L."/>
            <person name="Chang Y.J."/>
            <person name="Jeffries C.D."/>
            <person name="Chain P."/>
            <person name="Saunders E."/>
            <person name="Detter J.C."/>
            <person name="Brettin T."/>
            <person name="Rohde M."/>
            <person name="Goker M."/>
            <person name="Spring S."/>
            <person name="Bristow J."/>
            <person name="Markowitz V."/>
            <person name="Hugenholtz P."/>
            <person name="Kyrpides N.C."/>
            <person name="Klenk H.P."/>
            <person name="Eisen J.A."/>
        </authorList>
    </citation>
    <scope>NUCLEOTIDE SEQUENCE [LARGE SCALE GENOMIC DNA]</scope>
    <source>
        <strain evidence="11">ATCC 49978 / DSM 6589 / Su883</strain>
    </source>
</reference>
<feature type="domain" description="IspG C-terminal" evidence="9">
    <location>
        <begin position="258"/>
        <end position="347"/>
    </location>
</feature>
<feature type="binding site" evidence="7">
    <location>
        <position position="265"/>
    </location>
    <ligand>
        <name>[4Fe-4S] cluster</name>
        <dbReference type="ChEBI" id="CHEBI:49883"/>
    </ligand>
</feature>
<evidence type="ECO:0000313" key="10">
    <source>
        <dbReference type="EMBL" id="ACZ19163.1"/>
    </source>
</evidence>
<protein>
    <recommendedName>
        <fullName evidence="7">4-hydroxy-3-methylbut-2-en-1-yl diphosphate synthase (flavodoxin)</fullName>
        <ecNumber evidence="7">1.17.7.3</ecNumber>
    </recommendedName>
    <alternativeName>
        <fullName evidence="7">1-hydroxy-2-methyl-2-(E)-butenyl 4-diphosphate synthase</fullName>
    </alternativeName>
</protein>
<dbReference type="OrthoDB" id="9803214at2"/>
<evidence type="ECO:0000256" key="5">
    <source>
        <dbReference type="ARBA" id="ARBA00023014"/>
    </source>
</evidence>
<dbReference type="InterPro" id="IPR045854">
    <property type="entry name" value="NO2/SO3_Rdtase_4Fe4S_sf"/>
</dbReference>
<dbReference type="KEGG" id="tai:Taci_0931"/>
<evidence type="ECO:0000256" key="3">
    <source>
        <dbReference type="ARBA" id="ARBA00023002"/>
    </source>
</evidence>
<dbReference type="GO" id="GO:0051539">
    <property type="term" value="F:4 iron, 4 sulfur cluster binding"/>
    <property type="evidence" value="ECO:0007669"/>
    <property type="project" value="UniProtKB-UniRule"/>
</dbReference>
<comment type="function">
    <text evidence="7">Converts 2C-methyl-D-erythritol 2,4-cyclodiphosphate (ME-2,4cPP) into 1-hydroxy-2-methyl-2-(E)-butenyl 4-diphosphate.</text>
</comment>
<dbReference type="Gene3D" id="3.30.413.10">
    <property type="entry name" value="Sulfite Reductase Hemoprotein, domain 1"/>
    <property type="match status" value="1"/>
</dbReference>
<keyword evidence="1 7" id="KW-0004">4Fe-4S</keyword>
<dbReference type="UniPathway" id="UPA00056">
    <property type="reaction ID" value="UER00096"/>
</dbReference>
<dbReference type="InterPro" id="IPR004588">
    <property type="entry name" value="IspG_bac-typ"/>
</dbReference>
<comment type="cofactor">
    <cofactor evidence="7">
        <name>[4Fe-4S] cluster</name>
        <dbReference type="ChEBI" id="CHEBI:49883"/>
    </cofactor>
    <text evidence="7">Binds 1 [4Fe-4S] cluster.</text>
</comment>
<dbReference type="PATRIC" id="fig|525903.6.peg.933"/>
<dbReference type="HOGENOM" id="CLU_042258_0_0_0"/>
<feature type="binding site" evidence="7">
    <location>
        <position position="300"/>
    </location>
    <ligand>
        <name>[4Fe-4S] cluster</name>
        <dbReference type="ChEBI" id="CHEBI:49883"/>
    </ligand>
</feature>
<dbReference type="AlphaFoldDB" id="D1BA60"/>
<dbReference type="Proteomes" id="UP000002030">
    <property type="component" value="Chromosome"/>
</dbReference>
<sequence length="357" mass="37565">MASLNGVSIGGLSVGGGAPVRVESMLKTPLEDLEGCLRELEGLVAEGCELVRTSYRDAGLEGCLRELVSGSSIPIMADIHFDHRLALSAMDAGCQAIRVNPGNLGGRDNLLTVLRRAMDLGVVIRVGANGGSLNNHQLAQSGGDRVAALVAAVREQVDLCLEMGFDRVVVSAKSSSVPETVRANQILASMYQLPFHVGITEAGPLEEGAIKSAVGIGIMLSAGIGDTVRVSLSSEGVHEVRAAYRILGALGLRHRGIEWISCPTCGRCRLDVKVYVDRVRAVMDRFKGIPDGFTVAVMGCEVNGPREAASAKLGVAGSTSGFVVFVEGRPIGNWPLDKLEEVLSKVAKDLVPGAEER</sequence>
<dbReference type="GO" id="GO:0019288">
    <property type="term" value="P:isopentenyl diphosphate biosynthetic process, methylerythritol 4-phosphate pathway"/>
    <property type="evidence" value="ECO:0007669"/>
    <property type="project" value="UniProtKB-UniRule"/>
</dbReference>
<name>D1BA60_THEAS</name>
<keyword evidence="5 7" id="KW-0411">Iron-sulfur</keyword>
<dbReference type="HAMAP" id="MF_00159">
    <property type="entry name" value="IspG"/>
    <property type="match status" value="1"/>
</dbReference>
<dbReference type="InterPro" id="IPR058579">
    <property type="entry name" value="IspG_C"/>
</dbReference>
<feature type="binding site" evidence="7">
    <location>
        <position position="307"/>
    </location>
    <ligand>
        <name>[4Fe-4S] cluster</name>
        <dbReference type="ChEBI" id="CHEBI:49883"/>
    </ligand>
</feature>
<dbReference type="EMBL" id="CP001818">
    <property type="protein sequence ID" value="ACZ19163.1"/>
    <property type="molecule type" value="Genomic_DNA"/>
</dbReference>
<evidence type="ECO:0000313" key="11">
    <source>
        <dbReference type="Proteomes" id="UP000002030"/>
    </source>
</evidence>
<dbReference type="GO" id="GO:0141197">
    <property type="term" value="F:4-hydroxy-3-methylbut-2-enyl-diphosphate synthase activity (flavodoxin)"/>
    <property type="evidence" value="ECO:0007669"/>
    <property type="project" value="UniProtKB-EC"/>
</dbReference>
<dbReference type="EC" id="1.17.7.3" evidence="7"/>
<dbReference type="InterPro" id="IPR058578">
    <property type="entry name" value="IspG_TIM"/>
</dbReference>
<dbReference type="eggNOG" id="COG0821">
    <property type="taxonomic scope" value="Bacteria"/>
</dbReference>
<dbReference type="Pfam" id="PF04551">
    <property type="entry name" value="GcpE"/>
    <property type="match status" value="1"/>
</dbReference>
<keyword evidence="6 7" id="KW-0414">Isoprene biosynthesis</keyword>
<dbReference type="STRING" id="525903.Taci_0931"/>
<comment type="similarity">
    <text evidence="7">Belongs to the IspG family.</text>
</comment>
<dbReference type="PANTHER" id="PTHR30454:SF0">
    <property type="entry name" value="4-HYDROXY-3-METHYLBUT-2-EN-1-YL DIPHOSPHATE SYNTHASE (FERREDOXIN), CHLOROPLASTIC"/>
    <property type="match status" value="1"/>
</dbReference>
<dbReference type="InterPro" id="IPR011005">
    <property type="entry name" value="Dihydropteroate_synth-like_sf"/>
</dbReference>
<evidence type="ECO:0000256" key="1">
    <source>
        <dbReference type="ARBA" id="ARBA00022485"/>
    </source>
</evidence>